<evidence type="ECO:0000313" key="3">
    <source>
        <dbReference type="EMBL" id="KFH48507.1"/>
    </source>
</evidence>
<dbReference type="OrthoDB" id="504708at2759"/>
<dbReference type="HOGENOM" id="CLU_054069_0_0_1"/>
<organism evidence="3 4">
    <name type="scientific">Hapsidospora chrysogenum (strain ATCC 11550 / CBS 779.69 / DSM 880 / IAM 14645 / JCM 23072 / IMI 49137)</name>
    <name type="common">Acremonium chrysogenum</name>
    <dbReference type="NCBI Taxonomy" id="857340"/>
    <lineage>
        <taxon>Eukaryota</taxon>
        <taxon>Fungi</taxon>
        <taxon>Dikarya</taxon>
        <taxon>Ascomycota</taxon>
        <taxon>Pezizomycotina</taxon>
        <taxon>Sordariomycetes</taxon>
        <taxon>Hypocreomycetidae</taxon>
        <taxon>Hypocreales</taxon>
        <taxon>Bionectriaceae</taxon>
        <taxon>Hapsidospora</taxon>
    </lineage>
</organism>
<dbReference type="AlphaFoldDB" id="A0A086TGM5"/>
<dbReference type="Pfam" id="PF09347">
    <property type="entry name" value="DUF1989"/>
    <property type="match status" value="1"/>
</dbReference>
<dbReference type="PANTHER" id="PTHR31527">
    <property type="entry name" value="RE64534P"/>
    <property type="match status" value="1"/>
</dbReference>
<evidence type="ECO:0000313" key="4">
    <source>
        <dbReference type="Proteomes" id="UP000029964"/>
    </source>
</evidence>
<comment type="caution">
    <text evidence="3">The sequence shown here is derived from an EMBL/GenBank/DDBJ whole genome shotgun (WGS) entry which is preliminary data.</text>
</comment>
<feature type="domain" description="DUF1989" evidence="2">
    <location>
        <begin position="60"/>
        <end position="237"/>
    </location>
</feature>
<dbReference type="PANTHER" id="PTHR31527:SF0">
    <property type="entry name" value="RE64534P"/>
    <property type="match status" value="1"/>
</dbReference>
<sequence>MSLPTPTADAAAGERFKNRTPIPAPTPAYLARASPSPLAVDKALYDAVQKADRVLVQDFTLPIRSGRAWEVPEGCIVRISTPEGPQVGDLNIWNRHNPRERFWASRTRQLHQTHLTTHDRLWSCLPYMRPLATIIHDTLSAYGTDEHGGRVHDLLGTRCDPYINAVLSGDGDAGYDFHCHSNLVRAVMKWGLTEGDVHDVLNVFQVTGLDGRGRYYMSPCPAESGDYIEFLAEQDLLMALSTCPGGDLSAWGFGADNEAEMLKCCCPLRVQVYELEDKEFLARSGWKPAEVANYKGRHGIDIPEGEGAKTVST</sequence>
<dbReference type="STRING" id="857340.A0A086TGM5"/>
<dbReference type="InterPro" id="IPR018959">
    <property type="entry name" value="DUF1989"/>
</dbReference>
<evidence type="ECO:0000256" key="1">
    <source>
        <dbReference type="SAM" id="MobiDB-lite"/>
    </source>
</evidence>
<protein>
    <recommendedName>
        <fullName evidence="2">DUF1989 domain-containing protein</fullName>
    </recommendedName>
</protein>
<keyword evidence="4" id="KW-1185">Reference proteome</keyword>
<dbReference type="Proteomes" id="UP000029964">
    <property type="component" value="Unassembled WGS sequence"/>
</dbReference>
<reference evidence="4" key="1">
    <citation type="journal article" date="2014" name="Genome Announc.">
        <title>Genome sequence and annotation of Acremonium chrysogenum, producer of the beta-lactam antibiotic cephalosporin C.</title>
        <authorList>
            <person name="Terfehr D."/>
            <person name="Dahlmann T.A."/>
            <person name="Specht T."/>
            <person name="Zadra I."/>
            <person name="Kuernsteiner H."/>
            <person name="Kueck U."/>
        </authorList>
    </citation>
    <scope>NUCLEOTIDE SEQUENCE [LARGE SCALE GENOMIC DNA]</scope>
    <source>
        <strain evidence="4">ATCC 11550 / CBS 779.69 / DSM 880 / IAM 14645 / JCM 23072 / IMI 49137</strain>
    </source>
</reference>
<dbReference type="EMBL" id="JPKY01000003">
    <property type="protein sequence ID" value="KFH48507.1"/>
    <property type="molecule type" value="Genomic_DNA"/>
</dbReference>
<proteinExistence type="predicted"/>
<name>A0A086TGM5_HAPC1</name>
<accession>A0A086TGM5</accession>
<gene>
    <name evidence="3" type="ORF">ACRE_006110</name>
</gene>
<evidence type="ECO:0000259" key="2">
    <source>
        <dbReference type="Pfam" id="PF09347"/>
    </source>
</evidence>
<feature type="region of interest" description="Disordered" evidence="1">
    <location>
        <begin position="1"/>
        <end position="29"/>
    </location>
</feature>